<dbReference type="GeneID" id="36525058"/>
<evidence type="ECO:0000313" key="2">
    <source>
        <dbReference type="EMBL" id="PLB41296.1"/>
    </source>
</evidence>
<name>A0A2I2FKZ3_ASPCN</name>
<evidence type="ECO:0000313" key="3">
    <source>
        <dbReference type="Proteomes" id="UP000234585"/>
    </source>
</evidence>
<evidence type="ECO:0000256" key="1">
    <source>
        <dbReference type="SAM" id="MobiDB-lite"/>
    </source>
</evidence>
<dbReference type="RefSeq" id="XP_024675308.1">
    <property type="nucleotide sequence ID" value="XM_024817898.1"/>
</dbReference>
<dbReference type="EMBL" id="KZ559121">
    <property type="protein sequence ID" value="PLB41296.1"/>
    <property type="molecule type" value="Genomic_DNA"/>
</dbReference>
<dbReference type="AlphaFoldDB" id="A0A2I2FKZ3"/>
<organism evidence="2 3">
    <name type="scientific">Aspergillus candidus</name>
    <dbReference type="NCBI Taxonomy" id="41067"/>
    <lineage>
        <taxon>Eukaryota</taxon>
        <taxon>Fungi</taxon>
        <taxon>Dikarya</taxon>
        <taxon>Ascomycota</taxon>
        <taxon>Pezizomycotina</taxon>
        <taxon>Eurotiomycetes</taxon>
        <taxon>Eurotiomycetidae</taxon>
        <taxon>Eurotiales</taxon>
        <taxon>Aspergillaceae</taxon>
        <taxon>Aspergillus</taxon>
        <taxon>Aspergillus subgen. Circumdati</taxon>
    </lineage>
</organism>
<sequence>MAEILGVVSAAIGFGTIVVQFTDSLLVLKDCVDQVCDAPDDLKRLLQSIEIAGYVLADIEEDFAQDDATTVSALQRNKHAQKSLQLCIQATKTLDDISKELVRDIRPSGPGRLRKHYAAVKVVLQRSKVEKYMAVLQNALQLLQVSQQCYLRAMMRVQPELIVQKMAQSAKSITDEEPPPYTKESSQITKRTTGEMQQRRVEPTSKWSYLWNLSMPVWMTSKALEITARRFPGGWNWQLRAYRTISHDSEVVDCITDGDIAGLQRLFASGQATPFDQIDGPMNRGLLGFAFVLGKGEKMFEFLMSQGADVYSSGNSIDNTLGYLVWTGSSGGFSLKLLPSLRVVLPHVPDLIYDTEEEVLNGVLKDFHGTAEDFLFLQRECCPSFYSMSRRTRLAVATGAASGYWDACHMPETIRTIIGPGPLTAEDLQWDTTLICDIHGPGNLVNAVSRKVGQNLAVAQHLEYTAGLKSNSWTKDNCHHQRALYESWNNMLHEFLLIGGDIHHVNSGETPFLSFLVGYIGWLARKKYRVMAWNIGFRVWLKELQAIGIDLQQFGKNEKRIWKTEVSEFEQEYFGWEFLWGYEQWPRPLMGFSYGPSPDDWNIWVSEKTDHYAGEFWEMIEMEPEEMPGAWPVNDL</sequence>
<protein>
    <recommendedName>
        <fullName evidence="4">NACHT-NTPase and P-loop NTPases N-terminal domain-containing protein</fullName>
    </recommendedName>
</protein>
<evidence type="ECO:0008006" key="4">
    <source>
        <dbReference type="Google" id="ProtNLM"/>
    </source>
</evidence>
<gene>
    <name evidence="2" type="ORF">BDW47DRAFT_133687</name>
</gene>
<keyword evidence="3" id="KW-1185">Reference proteome</keyword>
<reference evidence="2 3" key="1">
    <citation type="submission" date="2017-12" db="EMBL/GenBank/DDBJ databases">
        <authorList>
            <consortium name="DOE Joint Genome Institute"/>
            <person name="Haridas S."/>
            <person name="Kjaerbolling I."/>
            <person name="Vesth T.C."/>
            <person name="Frisvad J.C."/>
            <person name="Nybo J.L."/>
            <person name="Theobald S."/>
            <person name="Kuo A."/>
            <person name="Bowyer P."/>
            <person name="Matsuda Y."/>
            <person name="Mondo S."/>
            <person name="Lyhne E.K."/>
            <person name="Kogle M.E."/>
            <person name="Clum A."/>
            <person name="Lipzen A."/>
            <person name="Salamov A."/>
            <person name="Ngan C.Y."/>
            <person name="Daum C."/>
            <person name="Chiniquy J."/>
            <person name="Barry K."/>
            <person name="LaButti K."/>
            <person name="Simmons B.A."/>
            <person name="Magnuson J.K."/>
            <person name="Mortensen U.H."/>
            <person name="Larsen T.O."/>
            <person name="Grigoriev I.V."/>
            <person name="Baker S.E."/>
            <person name="Andersen M.R."/>
            <person name="Nordberg H.P."/>
            <person name="Cantor M.N."/>
            <person name="Hua S.X."/>
        </authorList>
    </citation>
    <scope>NUCLEOTIDE SEQUENCE [LARGE SCALE GENOMIC DNA]</scope>
    <source>
        <strain evidence="2 3">CBS 102.13</strain>
    </source>
</reference>
<feature type="compositionally biased region" description="Polar residues" evidence="1">
    <location>
        <begin position="183"/>
        <end position="196"/>
    </location>
</feature>
<accession>A0A2I2FKZ3</accession>
<dbReference type="OrthoDB" id="3200163at2759"/>
<feature type="region of interest" description="Disordered" evidence="1">
    <location>
        <begin position="172"/>
        <end position="197"/>
    </location>
</feature>
<dbReference type="Proteomes" id="UP000234585">
    <property type="component" value="Unassembled WGS sequence"/>
</dbReference>
<proteinExistence type="predicted"/>